<accession>A0AAJ0U4H7</accession>
<dbReference type="EMBL" id="NRSJ01000018">
    <property type="protein sequence ID" value="MBK1705120.1"/>
    <property type="molecule type" value="Genomic_DNA"/>
</dbReference>
<evidence type="ECO:0000313" key="1">
    <source>
        <dbReference type="EMBL" id="MBK1705120.1"/>
    </source>
</evidence>
<evidence type="ECO:0000313" key="2">
    <source>
        <dbReference type="Proteomes" id="UP001296776"/>
    </source>
</evidence>
<sequence length="128" mass="13088">MSDHAAITSTTFVPQHLVHGNAHLLLSEKVTIASGQTLTAGAILGKSSNGKHYLASANDLAGSPISDGRANPVAILAQDIDASAADQEAMTYTRGDFIAGACYHDDSLDAATVTAALRDLSIQLIAAA</sequence>
<organism evidence="1 2">
    <name type="scientific">Halochromatium glycolicum</name>
    <dbReference type="NCBI Taxonomy" id="85075"/>
    <lineage>
        <taxon>Bacteria</taxon>
        <taxon>Pseudomonadati</taxon>
        <taxon>Pseudomonadota</taxon>
        <taxon>Gammaproteobacteria</taxon>
        <taxon>Chromatiales</taxon>
        <taxon>Chromatiaceae</taxon>
        <taxon>Halochromatium</taxon>
    </lineage>
</organism>
<dbReference type="Gene3D" id="2.40.300.10">
    <property type="entry name" value="Head decoration protein D"/>
    <property type="match status" value="1"/>
</dbReference>
<dbReference type="InterPro" id="IPR004195">
    <property type="entry name" value="Head_decoration_D"/>
</dbReference>
<name>A0AAJ0U4H7_9GAMM</name>
<keyword evidence="2" id="KW-1185">Reference proteome</keyword>
<dbReference type="RefSeq" id="WP_200346331.1">
    <property type="nucleotide sequence ID" value="NZ_NRSJ01000018.1"/>
</dbReference>
<gene>
    <name evidence="1" type="ORF">CKO40_11350</name>
</gene>
<evidence type="ECO:0008006" key="3">
    <source>
        <dbReference type="Google" id="ProtNLM"/>
    </source>
</evidence>
<reference evidence="1" key="2">
    <citation type="journal article" date="2020" name="Microorganisms">
        <title>Osmotic Adaptation and Compatible Solute Biosynthesis of Phototrophic Bacteria as Revealed from Genome Analyses.</title>
        <authorList>
            <person name="Imhoff J.F."/>
            <person name="Rahn T."/>
            <person name="Kunzel S."/>
            <person name="Keller A."/>
            <person name="Neulinger S.C."/>
        </authorList>
    </citation>
    <scope>NUCLEOTIDE SEQUENCE</scope>
    <source>
        <strain evidence="1">DSM 11080</strain>
    </source>
</reference>
<dbReference type="AlphaFoldDB" id="A0AAJ0U4H7"/>
<comment type="caution">
    <text evidence="1">The sequence shown here is derived from an EMBL/GenBank/DDBJ whole genome shotgun (WGS) entry which is preliminary data.</text>
</comment>
<reference evidence="1" key="1">
    <citation type="submission" date="2017-08" db="EMBL/GenBank/DDBJ databases">
        <authorList>
            <person name="Imhoff J.F."/>
            <person name="Rahn T."/>
            <person name="Kuenzel S."/>
            <person name="Neulinger S.C."/>
        </authorList>
    </citation>
    <scope>NUCLEOTIDE SEQUENCE</scope>
    <source>
        <strain evidence="1">DSM 11080</strain>
    </source>
</reference>
<dbReference type="Pfam" id="PF02924">
    <property type="entry name" value="HDPD"/>
    <property type="match status" value="1"/>
</dbReference>
<protein>
    <recommendedName>
        <fullName evidence="3">Bacteriophage lambda head decoration protein D</fullName>
    </recommendedName>
</protein>
<dbReference type="Proteomes" id="UP001296776">
    <property type="component" value="Unassembled WGS sequence"/>
</dbReference>
<proteinExistence type="predicted"/>